<dbReference type="SMART" id="SM00342">
    <property type="entry name" value="HTH_ARAC"/>
    <property type="match status" value="1"/>
</dbReference>
<dbReference type="PANTHER" id="PTHR46796">
    <property type="entry name" value="HTH-TYPE TRANSCRIPTIONAL ACTIVATOR RHAS-RELATED"/>
    <property type="match status" value="1"/>
</dbReference>
<dbReference type="InterPro" id="IPR018060">
    <property type="entry name" value="HTH_AraC"/>
</dbReference>
<dbReference type="AlphaFoldDB" id="A0A089M731"/>
<dbReference type="Pfam" id="PF12833">
    <property type="entry name" value="HTH_18"/>
    <property type="match status" value="1"/>
</dbReference>
<protein>
    <recommendedName>
        <fullName evidence="4">HTH araC/xylS-type domain-containing protein</fullName>
    </recommendedName>
</protein>
<dbReference type="SUPFAM" id="SSF46689">
    <property type="entry name" value="Homeodomain-like"/>
    <property type="match status" value="2"/>
</dbReference>
<organism evidence="5 6">
    <name type="scientific">Paenibacillus graminis</name>
    <dbReference type="NCBI Taxonomy" id="189425"/>
    <lineage>
        <taxon>Bacteria</taxon>
        <taxon>Bacillati</taxon>
        <taxon>Bacillota</taxon>
        <taxon>Bacilli</taxon>
        <taxon>Bacillales</taxon>
        <taxon>Paenibacillaceae</taxon>
        <taxon>Paenibacillus</taxon>
    </lineage>
</organism>
<proteinExistence type="predicted"/>
<evidence type="ECO:0000259" key="4">
    <source>
        <dbReference type="PROSITE" id="PS01124"/>
    </source>
</evidence>
<evidence type="ECO:0000256" key="2">
    <source>
        <dbReference type="ARBA" id="ARBA00023125"/>
    </source>
</evidence>
<evidence type="ECO:0000313" key="6">
    <source>
        <dbReference type="Proteomes" id="UP000029500"/>
    </source>
</evidence>
<dbReference type="InterPro" id="IPR018062">
    <property type="entry name" value="HTH_AraC-typ_CS"/>
</dbReference>
<accession>A0A089M731</accession>
<evidence type="ECO:0000313" key="5">
    <source>
        <dbReference type="EMBL" id="AIQ68180.1"/>
    </source>
</evidence>
<dbReference type="Gene3D" id="1.10.10.60">
    <property type="entry name" value="Homeodomain-like"/>
    <property type="match status" value="2"/>
</dbReference>
<dbReference type="HOGENOM" id="CLU_000445_88_6_9"/>
<dbReference type="eggNOG" id="COG4977">
    <property type="taxonomic scope" value="Bacteria"/>
</dbReference>
<dbReference type="PROSITE" id="PS00041">
    <property type="entry name" value="HTH_ARAC_FAMILY_1"/>
    <property type="match status" value="1"/>
</dbReference>
<dbReference type="PROSITE" id="PS01124">
    <property type="entry name" value="HTH_ARAC_FAMILY_2"/>
    <property type="match status" value="1"/>
</dbReference>
<dbReference type="EMBL" id="CP009287">
    <property type="protein sequence ID" value="AIQ68180.1"/>
    <property type="molecule type" value="Genomic_DNA"/>
</dbReference>
<feature type="domain" description="HTH araC/xylS-type" evidence="4">
    <location>
        <begin position="167"/>
        <end position="265"/>
    </location>
</feature>
<keyword evidence="3" id="KW-0804">Transcription</keyword>
<sequence length="268" mass="30793">MEHTLYFVGSERFVQLLNHIYWRQKGAFDLAEDLYDTWVAFAVEEGIFRYEIGVQSGEAGFADVVLCPPGVPFRRAAITPLTFHYLQFSASREEAAELLPPAGRSLINDTKRLASTYAYLRQASEENDLPSELWKNHLLMDLWQLFQLERRQSRLKERKFTEDVLMAEAAVLLEEQAGETVSLQELAHRLALSPVQLTRRFREAFQETPSDYLKAVRLKKARSLLAASTLTLAQIAERCGYENGFYLSRVFSKAMGVSPSEYRRRSRV</sequence>
<dbReference type="STRING" id="189425.PGRAT_11585"/>
<evidence type="ECO:0000256" key="3">
    <source>
        <dbReference type="ARBA" id="ARBA00023163"/>
    </source>
</evidence>
<name>A0A089M731_9BACL</name>
<dbReference type="InterPro" id="IPR009057">
    <property type="entry name" value="Homeodomain-like_sf"/>
</dbReference>
<evidence type="ECO:0000256" key="1">
    <source>
        <dbReference type="ARBA" id="ARBA00023015"/>
    </source>
</evidence>
<reference evidence="5 6" key="1">
    <citation type="submission" date="2014-08" db="EMBL/GenBank/DDBJ databases">
        <title>Comparative genomics of the Paenibacillus odorifer group.</title>
        <authorList>
            <person name="den Bakker H.C."/>
            <person name="Tsai Y.-C."/>
            <person name="Martin N."/>
            <person name="Korlach J."/>
            <person name="Wiedmann M."/>
        </authorList>
    </citation>
    <scope>NUCLEOTIDE SEQUENCE [LARGE SCALE GENOMIC DNA]</scope>
    <source>
        <strain evidence="5 6">DSM 15220</strain>
    </source>
</reference>
<keyword evidence="6" id="KW-1185">Reference proteome</keyword>
<dbReference type="Proteomes" id="UP000029500">
    <property type="component" value="Chromosome"/>
</dbReference>
<dbReference type="KEGG" id="pgm:PGRAT_11585"/>
<keyword evidence="1" id="KW-0805">Transcription regulation</keyword>
<dbReference type="GO" id="GO:0003700">
    <property type="term" value="F:DNA-binding transcription factor activity"/>
    <property type="evidence" value="ECO:0007669"/>
    <property type="project" value="InterPro"/>
</dbReference>
<gene>
    <name evidence="5" type="ORF">PGRAT_11585</name>
</gene>
<dbReference type="InterPro" id="IPR050204">
    <property type="entry name" value="AraC_XylS_family_regulators"/>
</dbReference>
<dbReference type="GO" id="GO:0043565">
    <property type="term" value="F:sequence-specific DNA binding"/>
    <property type="evidence" value="ECO:0007669"/>
    <property type="project" value="InterPro"/>
</dbReference>
<keyword evidence="2" id="KW-0238">DNA-binding</keyword>